<evidence type="ECO:0000313" key="2">
    <source>
        <dbReference type="Proteomes" id="UP001562357"/>
    </source>
</evidence>
<gene>
    <name evidence="1" type="primary">g521</name>
    <name evidence="1" type="ORF">EsDP_00000521</name>
</gene>
<sequence>MAIAGAARRPLVACLKSYAELVPIAPTSLLRQVHIATRAPKSKIRSSNPKTVKRFIPEDVKRFVRPDGKLLTSRENRDFLLEHDLEPDNGRMMRFSAGSELARLERDFNATFAYSHKHVIHPFDLRFFEPRGHPISPLKRAEYARKKQDQAMWIFVTSVGGASAVVRTLTQRRLTRSVYQALGELGHRPTPGSDEGEKIRGTLWITLHNPTKAAGQPPERFGRVVADALAKHCSRQRR</sequence>
<comment type="caution">
    <text evidence="1">The sequence shown here is derived from an EMBL/GenBank/DDBJ whole genome shotgun (WGS) entry which is preliminary data.</text>
</comment>
<protein>
    <submittedName>
        <fullName evidence="1">Uncharacterized protein</fullName>
    </submittedName>
</protein>
<proteinExistence type="predicted"/>
<keyword evidence="2" id="KW-1185">Reference proteome</keyword>
<accession>A0ABQ0CF55</accession>
<organism evidence="1 2">
    <name type="scientific">Epichloe bromicola</name>
    <dbReference type="NCBI Taxonomy" id="79588"/>
    <lineage>
        <taxon>Eukaryota</taxon>
        <taxon>Fungi</taxon>
        <taxon>Dikarya</taxon>
        <taxon>Ascomycota</taxon>
        <taxon>Pezizomycotina</taxon>
        <taxon>Sordariomycetes</taxon>
        <taxon>Hypocreomycetidae</taxon>
        <taxon>Hypocreales</taxon>
        <taxon>Clavicipitaceae</taxon>
        <taxon>Epichloe</taxon>
    </lineage>
</organism>
<dbReference type="Proteomes" id="UP001562357">
    <property type="component" value="Unassembled WGS sequence"/>
</dbReference>
<reference evidence="2" key="1">
    <citation type="submission" date="2024-06" db="EMBL/GenBank/DDBJ databases">
        <title>Draft Genome Sequences of Epichloe bromicola Strains Isolated from Elymus ciliaris.</title>
        <authorList>
            <consortium name="Epichloe bromicola genome sequencing consortium"/>
            <person name="Miura A."/>
            <person name="Imano S."/>
            <person name="Ashida A."/>
            <person name="Sato I."/>
            <person name="Chiba S."/>
            <person name="Tanaka A."/>
            <person name="Camagna M."/>
            <person name="Takemoto D."/>
        </authorList>
    </citation>
    <scope>NUCLEOTIDE SEQUENCE [LARGE SCALE GENOMIC DNA]</scope>
    <source>
        <strain evidence="2">DP</strain>
    </source>
</reference>
<dbReference type="EMBL" id="BAAFGZ010000009">
    <property type="protein sequence ID" value="GAB0132073.1"/>
    <property type="molecule type" value="Genomic_DNA"/>
</dbReference>
<name>A0ABQ0CF55_9HYPO</name>
<evidence type="ECO:0000313" key="1">
    <source>
        <dbReference type="EMBL" id="GAB0132073.1"/>
    </source>
</evidence>